<accession>A0A346XVD1</accession>
<dbReference type="KEGG" id="euz:DVS28_a1484"/>
<protein>
    <submittedName>
        <fullName evidence="1">Uncharacterized protein</fullName>
    </submittedName>
</protein>
<proteinExistence type="predicted"/>
<keyword evidence="2" id="KW-1185">Reference proteome</keyword>
<reference evidence="1 2" key="1">
    <citation type="submission" date="2018-09" db="EMBL/GenBank/DDBJ databases">
        <title>Complete genome sequence of Euzebya sp. DY32-46 isolated from seawater of Pacific Ocean.</title>
        <authorList>
            <person name="Xu L."/>
            <person name="Wu Y.-H."/>
            <person name="Xu X.-W."/>
        </authorList>
    </citation>
    <scope>NUCLEOTIDE SEQUENCE [LARGE SCALE GENOMIC DNA]</scope>
    <source>
        <strain evidence="1 2">DY32-46</strain>
    </source>
</reference>
<dbReference type="RefSeq" id="WP_164710087.1">
    <property type="nucleotide sequence ID" value="NZ_CAXIBR010000033.1"/>
</dbReference>
<dbReference type="Proteomes" id="UP000264006">
    <property type="component" value="Chromosome"/>
</dbReference>
<name>A0A346XVD1_9ACTN</name>
<organism evidence="1 2">
    <name type="scientific">Euzebya pacifica</name>
    <dbReference type="NCBI Taxonomy" id="1608957"/>
    <lineage>
        <taxon>Bacteria</taxon>
        <taxon>Bacillati</taxon>
        <taxon>Actinomycetota</taxon>
        <taxon>Nitriliruptoria</taxon>
        <taxon>Euzebyales</taxon>
    </lineage>
</organism>
<gene>
    <name evidence="1" type="ORF">DVS28_a1484</name>
</gene>
<evidence type="ECO:0000313" key="1">
    <source>
        <dbReference type="EMBL" id="AXV06178.1"/>
    </source>
</evidence>
<sequence>MKLSRRDQTVLGIGISVCGALFLLSSTIPDGLGLALGVVGIGVLGTRPPAGPRDEDR</sequence>
<dbReference type="AlphaFoldDB" id="A0A346XVD1"/>
<dbReference type="EMBL" id="CP031165">
    <property type="protein sequence ID" value="AXV06178.1"/>
    <property type="molecule type" value="Genomic_DNA"/>
</dbReference>
<evidence type="ECO:0000313" key="2">
    <source>
        <dbReference type="Proteomes" id="UP000264006"/>
    </source>
</evidence>